<evidence type="ECO:0000259" key="8">
    <source>
        <dbReference type="PROSITE" id="PS50011"/>
    </source>
</evidence>
<dbReference type="RefSeq" id="WP_220169251.1">
    <property type="nucleotide sequence ID" value="NZ_JAIBOA010000020.1"/>
</dbReference>
<comment type="caution">
    <text evidence="9">The sequence shown here is derived from an EMBL/GenBank/DDBJ whole genome shotgun (WGS) entry which is preliminary data.</text>
</comment>
<dbReference type="Pfam" id="PF25816">
    <property type="entry name" value="RamC_N"/>
    <property type="match status" value="1"/>
</dbReference>
<dbReference type="PANTHER" id="PTHR43289">
    <property type="entry name" value="MITOGEN-ACTIVATED PROTEIN KINASE KINASE KINASE 20-RELATED"/>
    <property type="match status" value="1"/>
</dbReference>
<feature type="region of interest" description="Disordered" evidence="7">
    <location>
        <begin position="491"/>
        <end position="513"/>
    </location>
</feature>
<dbReference type="SUPFAM" id="SSF56112">
    <property type="entry name" value="Protein kinase-like (PK-like)"/>
    <property type="match status" value="1"/>
</dbReference>
<feature type="domain" description="Protein kinase" evidence="8">
    <location>
        <begin position="333"/>
        <end position="588"/>
    </location>
</feature>
<reference evidence="9 10" key="1">
    <citation type="submission" date="2021-07" db="EMBL/GenBank/DDBJ databases">
        <title>Actinomadura sp. PM05-2 isolated from lichen.</title>
        <authorList>
            <person name="Somphong A."/>
            <person name="Phongsopitanun W."/>
            <person name="Tanasupawat S."/>
            <person name="Peongsungnone V."/>
        </authorList>
    </citation>
    <scope>NUCLEOTIDE SEQUENCE [LARGE SCALE GENOMIC DNA]</scope>
    <source>
        <strain evidence="9 10">PM05-2</strain>
    </source>
</reference>
<evidence type="ECO:0000256" key="2">
    <source>
        <dbReference type="ARBA" id="ARBA00022527"/>
    </source>
</evidence>
<dbReference type="Gene3D" id="1.50.10.10">
    <property type="match status" value="1"/>
</dbReference>
<dbReference type="InterPro" id="IPR012341">
    <property type="entry name" value="6hp_glycosidase-like_sf"/>
</dbReference>
<dbReference type="SUPFAM" id="SSF158745">
    <property type="entry name" value="LanC-like"/>
    <property type="match status" value="1"/>
</dbReference>
<dbReference type="Pfam" id="PF00069">
    <property type="entry name" value="Pkinase"/>
    <property type="match status" value="1"/>
</dbReference>
<evidence type="ECO:0000313" key="10">
    <source>
        <dbReference type="Proteomes" id="UP000774570"/>
    </source>
</evidence>
<gene>
    <name evidence="9" type="ORF">K1Y72_26800</name>
</gene>
<evidence type="ECO:0000256" key="1">
    <source>
        <dbReference type="ARBA" id="ARBA00012513"/>
    </source>
</evidence>
<evidence type="ECO:0000256" key="4">
    <source>
        <dbReference type="ARBA" id="ARBA00022741"/>
    </source>
</evidence>
<dbReference type="SMART" id="SM00220">
    <property type="entry name" value="S_TKc"/>
    <property type="match status" value="1"/>
</dbReference>
<keyword evidence="10" id="KW-1185">Reference proteome</keyword>
<feature type="region of interest" description="Disordered" evidence="7">
    <location>
        <begin position="784"/>
        <end position="871"/>
    </location>
</feature>
<protein>
    <recommendedName>
        <fullName evidence="1">non-specific serine/threonine protein kinase</fullName>
        <ecNumber evidence="1">2.7.11.1</ecNumber>
    </recommendedName>
</protein>
<sequence>MTSVDVGERLAELASRDLRLHHGDLWIDVHDRRVPMADQGWKLHIAARPATLGRTLDRALPVLLEHAPNFKVVRSVEHLRELNSPNNSSGSIGKAITVYPDQSVVAAIGATLADALRGLAAPVIISDRRVVSDAPVYYRYGPFRPQYRRTDNGDYELVVIGPEGEVFPGTAGFVFQCPAWATDPFTARSSGDLIACHSTPAANTPPPATSGAAEQQAGGQRSDSEPARSGRPFPGEPGSGSADSGSLPSGYRCPESAGSKLLLSGASDSGVSARRTPDTTTHGASARTRDAAMGAMSQAPVGADAKAVLRTERGRATGTVAGSRPGPLLGGRYRVDEGISRSARGSVYRATDLRTGREVVIKQARAYIGEDEEGRDVRAHLRNELRILHVMNGAPGFPQAVDHFRHGEDEYLVVTSAGGRDLRQDVVDHGRYGIGEPRDFGALARRLAALLDVLHGRGVVHRDLAPKNVAIDTAGRCLLIDFDISSHAGSQPFGWTPGYSPPEQRRDAPATPADDHYALGATLFYAVTGIEPIRMHDEQERNARATLMTLGATPALDDRAADIIPKLLSEDVADRAAAMESLRRPPGAKGIVSLAGSSCNPGNRAVPGREIGHETGAGTRPGTGTGTRDRAAGRTWEGEDDARKGERKARAGNVGVWRSPSKASRSKALGQVAGDSGGLPSLPKVPDLHGMVEHVLDQVIAQARETLDGIGERPVPINAHIGTAGIGLELLHHAAVPDARKLATELAERTARETRRGDLGHGLLFGGAGALVFLAAADHVLDQGRGRAQDGRSEHRWARDRRSGNEQVGPGAGTVPAVGASAAEQGESGSETGSGRREGSGRGARAEGTPQVLGGQWGTVPQLPRACPGERDDLAQGVAGTGMGNLMLAVLRERQGRRACTEELVRAEECAEVLSVGHELRTADELPAPLPGSGVRADLGMAHGQAGIAVFTVTCARMGIAEPSEAERRVAVLLAEVPGLIAASEGAAAKPMAGSWCQGLAGIGAAMLAAWRWLDDDRYLEAACAAGRAALRVAPTMAVLSQCCGMAGVGELMIDLGLATRSQEYLDGAHQVLALMLARCGGTVERPVFPDHSLAAAAGQWGVGSAGTLTFLRRLRDEGGHRPWTIDWRPPPSAEEEAKR</sequence>
<dbReference type="InterPro" id="IPR057929">
    <property type="entry name" value="RamC_N"/>
</dbReference>
<feature type="region of interest" description="Disordered" evidence="7">
    <location>
        <begin position="196"/>
        <end position="303"/>
    </location>
</feature>
<dbReference type="Pfam" id="PF05147">
    <property type="entry name" value="LANC_like"/>
    <property type="match status" value="1"/>
</dbReference>
<feature type="compositionally biased region" description="Basic and acidic residues" evidence="7">
    <location>
        <begin position="503"/>
        <end position="513"/>
    </location>
</feature>
<name>A0ABS7FZY4_9ACTN</name>
<feature type="compositionally biased region" description="Basic and acidic residues" evidence="7">
    <location>
        <begin position="784"/>
        <end position="804"/>
    </location>
</feature>
<organism evidence="9 10">
    <name type="scientific">Actinomadura parmotrematis</name>
    <dbReference type="NCBI Taxonomy" id="2864039"/>
    <lineage>
        <taxon>Bacteria</taxon>
        <taxon>Bacillati</taxon>
        <taxon>Actinomycetota</taxon>
        <taxon>Actinomycetes</taxon>
        <taxon>Streptosporangiales</taxon>
        <taxon>Thermomonosporaceae</taxon>
        <taxon>Actinomadura</taxon>
    </lineage>
</organism>
<feature type="region of interest" description="Disordered" evidence="7">
    <location>
        <begin position="606"/>
        <end position="682"/>
    </location>
</feature>
<evidence type="ECO:0000256" key="3">
    <source>
        <dbReference type="ARBA" id="ARBA00022679"/>
    </source>
</evidence>
<evidence type="ECO:0000256" key="6">
    <source>
        <dbReference type="ARBA" id="ARBA00022840"/>
    </source>
</evidence>
<dbReference type="PROSITE" id="PS50011">
    <property type="entry name" value="PROTEIN_KINASE_DOM"/>
    <property type="match status" value="1"/>
</dbReference>
<dbReference type="GO" id="GO:0016301">
    <property type="term" value="F:kinase activity"/>
    <property type="evidence" value="ECO:0007669"/>
    <property type="project" value="UniProtKB-KW"/>
</dbReference>
<proteinExistence type="predicted"/>
<dbReference type="EC" id="2.7.11.1" evidence="1"/>
<dbReference type="Gene3D" id="1.10.510.10">
    <property type="entry name" value="Transferase(Phosphotransferase) domain 1"/>
    <property type="match status" value="1"/>
</dbReference>
<dbReference type="InterPro" id="IPR007822">
    <property type="entry name" value="LANC-like"/>
</dbReference>
<feature type="compositionally biased region" description="Low complexity" evidence="7">
    <location>
        <begin position="256"/>
        <end position="270"/>
    </location>
</feature>
<dbReference type="SMART" id="SM01260">
    <property type="entry name" value="LANC_like"/>
    <property type="match status" value="1"/>
</dbReference>
<dbReference type="PANTHER" id="PTHR43289:SF6">
    <property type="entry name" value="SERINE_THREONINE-PROTEIN KINASE NEKL-3"/>
    <property type="match status" value="1"/>
</dbReference>
<evidence type="ECO:0000256" key="5">
    <source>
        <dbReference type="ARBA" id="ARBA00022777"/>
    </source>
</evidence>
<accession>A0ABS7FZY4</accession>
<keyword evidence="4" id="KW-0547">Nucleotide-binding</keyword>
<dbReference type="Gene3D" id="3.30.200.20">
    <property type="entry name" value="Phosphorylase Kinase, domain 1"/>
    <property type="match status" value="1"/>
</dbReference>
<dbReference type="Proteomes" id="UP000774570">
    <property type="component" value="Unassembled WGS sequence"/>
</dbReference>
<evidence type="ECO:0000313" key="9">
    <source>
        <dbReference type="EMBL" id="MBW8486013.1"/>
    </source>
</evidence>
<dbReference type="EMBL" id="JAIBOA010000020">
    <property type="protein sequence ID" value="MBW8486013.1"/>
    <property type="molecule type" value="Genomic_DNA"/>
</dbReference>
<evidence type="ECO:0000256" key="7">
    <source>
        <dbReference type="SAM" id="MobiDB-lite"/>
    </source>
</evidence>
<keyword evidence="2" id="KW-0723">Serine/threonine-protein kinase</keyword>
<dbReference type="InterPro" id="IPR011009">
    <property type="entry name" value="Kinase-like_dom_sf"/>
</dbReference>
<dbReference type="InterPro" id="IPR000719">
    <property type="entry name" value="Prot_kinase_dom"/>
</dbReference>
<keyword evidence="6" id="KW-0067">ATP-binding</keyword>
<keyword evidence="5 9" id="KW-0418">Kinase</keyword>
<keyword evidence="3" id="KW-0808">Transferase</keyword>
<feature type="compositionally biased region" description="Low complexity" evidence="7">
    <location>
        <begin position="813"/>
        <end position="833"/>
    </location>
</feature>